<dbReference type="PROSITE" id="PS51186">
    <property type="entry name" value="GNAT"/>
    <property type="match status" value="2"/>
</dbReference>
<name>A0A1W1VAC8_9DEIO</name>
<feature type="domain" description="N-acetyltransferase" evidence="3">
    <location>
        <begin position="2"/>
        <end position="162"/>
    </location>
</feature>
<sequence length="318" mass="34630">MSVIRSIGEGEWEAAARLWNAAVPHDPFSAEDFRKRDAEQRGWGFATFTLVALDGPELVGLTSVYQNPGMYHPHRFSLECAVAPARQGRGVGRALWNALHRELTQLGAQGVRTLAREDHPVAPGFLTRRGFTPGRRYFLSALDLGTFDAAPYAALEERLGARGYRVRSLAELRRAGTPDLNARLHALMNGVRGDVPRSEPATPLSRQVFEEAVIGDPGLIPEAYLVAEDRDGAWVGQTSLFRTEASPDLLTGLTGVVRSARGQGVATLLKLRAIREAQALGAPHIRTDNESGNAPMLAINDRLGFVREPASVSYGLEF</sequence>
<gene>
    <name evidence="4" type="ORF">SAMN00790413_00706</name>
</gene>
<keyword evidence="1 4" id="KW-0808">Transferase</keyword>
<feature type="domain" description="N-acetyltransferase" evidence="3">
    <location>
        <begin position="164"/>
        <end position="318"/>
    </location>
</feature>
<accession>A0A1W1VAC8</accession>
<evidence type="ECO:0000313" key="5">
    <source>
        <dbReference type="Proteomes" id="UP000192582"/>
    </source>
</evidence>
<dbReference type="InterPro" id="IPR016181">
    <property type="entry name" value="Acyl_CoA_acyltransferase"/>
</dbReference>
<evidence type="ECO:0000256" key="1">
    <source>
        <dbReference type="ARBA" id="ARBA00022679"/>
    </source>
</evidence>
<dbReference type="Gene3D" id="3.40.630.30">
    <property type="match status" value="1"/>
</dbReference>
<evidence type="ECO:0000313" key="4">
    <source>
        <dbReference type="EMBL" id="SMB90275.1"/>
    </source>
</evidence>
<dbReference type="GO" id="GO:0016747">
    <property type="term" value="F:acyltransferase activity, transferring groups other than amino-acyl groups"/>
    <property type="evidence" value="ECO:0007669"/>
    <property type="project" value="InterPro"/>
</dbReference>
<dbReference type="STRING" id="695939.SAMN00790413_00706"/>
<dbReference type="CDD" id="cd04301">
    <property type="entry name" value="NAT_SF"/>
    <property type="match status" value="2"/>
</dbReference>
<reference evidence="4 5" key="1">
    <citation type="submission" date="2017-04" db="EMBL/GenBank/DDBJ databases">
        <authorList>
            <person name="Afonso C.L."/>
            <person name="Miller P.J."/>
            <person name="Scott M.A."/>
            <person name="Spackman E."/>
            <person name="Goraichik I."/>
            <person name="Dimitrov K.M."/>
            <person name="Suarez D.L."/>
            <person name="Swayne D.E."/>
        </authorList>
    </citation>
    <scope>NUCLEOTIDE SEQUENCE [LARGE SCALE GENOMIC DNA]</scope>
    <source>
        <strain evidence="4 5">KR-140</strain>
    </source>
</reference>
<dbReference type="InterPro" id="IPR050832">
    <property type="entry name" value="Bact_Acetyltransf"/>
</dbReference>
<proteinExistence type="predicted"/>
<dbReference type="Proteomes" id="UP000192582">
    <property type="component" value="Unassembled WGS sequence"/>
</dbReference>
<keyword evidence="2" id="KW-0012">Acyltransferase</keyword>
<dbReference type="InterPro" id="IPR000182">
    <property type="entry name" value="GNAT_dom"/>
</dbReference>
<keyword evidence="5" id="KW-1185">Reference proteome</keyword>
<dbReference type="PANTHER" id="PTHR43877">
    <property type="entry name" value="AMINOALKYLPHOSPHONATE N-ACETYLTRANSFERASE-RELATED-RELATED"/>
    <property type="match status" value="1"/>
</dbReference>
<evidence type="ECO:0000259" key="3">
    <source>
        <dbReference type="PROSITE" id="PS51186"/>
    </source>
</evidence>
<dbReference type="RefSeq" id="WP_084048321.1">
    <property type="nucleotide sequence ID" value="NZ_FWWU01000009.1"/>
</dbReference>
<protein>
    <submittedName>
        <fullName evidence="4">Acetyltransferases</fullName>
    </submittedName>
</protein>
<dbReference type="PANTHER" id="PTHR43877:SF6">
    <property type="entry name" value="GCN5-RELATED N-ACETYLTRANSFERASE"/>
    <property type="match status" value="1"/>
</dbReference>
<dbReference type="AlphaFoldDB" id="A0A1W1VAC8"/>
<dbReference type="Pfam" id="PF00583">
    <property type="entry name" value="Acetyltransf_1"/>
    <property type="match status" value="1"/>
</dbReference>
<organism evidence="4 5">
    <name type="scientific">Deinococcus hopiensis KR-140</name>
    <dbReference type="NCBI Taxonomy" id="695939"/>
    <lineage>
        <taxon>Bacteria</taxon>
        <taxon>Thermotogati</taxon>
        <taxon>Deinococcota</taxon>
        <taxon>Deinococci</taxon>
        <taxon>Deinococcales</taxon>
        <taxon>Deinococcaceae</taxon>
        <taxon>Deinococcus</taxon>
    </lineage>
</organism>
<dbReference type="SUPFAM" id="SSF55729">
    <property type="entry name" value="Acyl-CoA N-acyltransferases (Nat)"/>
    <property type="match status" value="2"/>
</dbReference>
<dbReference type="OrthoDB" id="4140682at2"/>
<evidence type="ECO:0000256" key="2">
    <source>
        <dbReference type="ARBA" id="ARBA00023315"/>
    </source>
</evidence>
<dbReference type="EMBL" id="FWWU01000009">
    <property type="protein sequence ID" value="SMB90275.1"/>
    <property type="molecule type" value="Genomic_DNA"/>
</dbReference>